<evidence type="ECO:0000259" key="1">
    <source>
        <dbReference type="Pfam" id="PF08765"/>
    </source>
</evidence>
<proteinExistence type="predicted"/>
<gene>
    <name evidence="2" type="ORF">J43TS3_29330</name>
</gene>
<organism evidence="2 3">
    <name type="scientific">Ornithinibacillus bavariensis</name>
    <dbReference type="NCBI Taxonomy" id="545502"/>
    <lineage>
        <taxon>Bacteria</taxon>
        <taxon>Bacillati</taxon>
        <taxon>Bacillota</taxon>
        <taxon>Bacilli</taxon>
        <taxon>Bacillales</taxon>
        <taxon>Bacillaceae</taxon>
        <taxon>Ornithinibacillus</taxon>
    </lineage>
</organism>
<dbReference type="RefSeq" id="WP_212921770.1">
    <property type="nucleotide sequence ID" value="NZ_BORP01000006.1"/>
</dbReference>
<dbReference type="InterPro" id="IPR052411">
    <property type="entry name" value="c-mor_Regulatory_Protein"/>
</dbReference>
<dbReference type="Pfam" id="PF08765">
    <property type="entry name" value="Mor"/>
    <property type="match status" value="1"/>
</dbReference>
<sequence>MKYVKATTILPEELLVEIQKYVQGEAIYIPKQKCTYQKWGSLSGGRKKIDERNASIKNEFYNGKSIDQLAQDYFLSTETIKKIVYSKK</sequence>
<reference evidence="2" key="1">
    <citation type="submission" date="2021-03" db="EMBL/GenBank/DDBJ databases">
        <title>Antimicrobial resistance genes in bacteria isolated from Japanese honey, and their potential for conferring macrolide and lincosamide resistance in the American foulbrood pathogen Paenibacillus larvae.</title>
        <authorList>
            <person name="Okamoto M."/>
            <person name="Kumagai M."/>
            <person name="Kanamori H."/>
            <person name="Takamatsu D."/>
        </authorList>
    </citation>
    <scope>NUCLEOTIDE SEQUENCE</scope>
    <source>
        <strain evidence="2">J43TS3</strain>
    </source>
</reference>
<dbReference type="InterPro" id="IPR014875">
    <property type="entry name" value="Mor_transcription_activator"/>
</dbReference>
<dbReference type="PANTHER" id="PTHR37812">
    <property type="entry name" value="MU-LIKE PROPHAGE FLUMU PROTEIN C"/>
    <property type="match status" value="1"/>
</dbReference>
<dbReference type="Gene3D" id="1.10.10.60">
    <property type="entry name" value="Homeodomain-like"/>
    <property type="match status" value="1"/>
</dbReference>
<dbReference type="InterPro" id="IPR049739">
    <property type="entry name" value="YraL-like"/>
</dbReference>
<dbReference type="Proteomes" id="UP000676917">
    <property type="component" value="Unassembled WGS sequence"/>
</dbReference>
<dbReference type="AlphaFoldDB" id="A0A919X983"/>
<keyword evidence="3" id="KW-1185">Reference proteome</keyword>
<name>A0A919X983_9BACI</name>
<dbReference type="SUPFAM" id="SSF46689">
    <property type="entry name" value="Homeodomain-like"/>
    <property type="match status" value="1"/>
</dbReference>
<dbReference type="EMBL" id="BORP01000006">
    <property type="protein sequence ID" value="GIO28322.1"/>
    <property type="molecule type" value="Genomic_DNA"/>
</dbReference>
<comment type="caution">
    <text evidence="2">The sequence shown here is derived from an EMBL/GenBank/DDBJ whole genome shotgun (WGS) entry which is preliminary data.</text>
</comment>
<evidence type="ECO:0000313" key="3">
    <source>
        <dbReference type="Proteomes" id="UP000676917"/>
    </source>
</evidence>
<accession>A0A919X983</accession>
<dbReference type="NCBIfam" id="NF040785">
    <property type="entry name" value="CD3324_fam"/>
    <property type="match status" value="1"/>
</dbReference>
<feature type="domain" description="Mor transcription activator" evidence="1">
    <location>
        <begin position="10"/>
        <end position="84"/>
    </location>
</feature>
<evidence type="ECO:0000313" key="2">
    <source>
        <dbReference type="EMBL" id="GIO28322.1"/>
    </source>
</evidence>
<dbReference type="InterPro" id="IPR009057">
    <property type="entry name" value="Homeodomain-like_sf"/>
</dbReference>
<protein>
    <recommendedName>
        <fullName evidence="1">Mor transcription activator domain-containing protein</fullName>
    </recommendedName>
</protein>
<dbReference type="PANTHER" id="PTHR37812:SF1">
    <property type="entry name" value="MU-LIKE PROPHAGE FLUMU PROTEIN C"/>
    <property type="match status" value="1"/>
</dbReference>